<name>A0A7J7LBP2_9MAGN</name>
<protein>
    <submittedName>
        <fullName evidence="1">Uncharacterized protein</fullName>
    </submittedName>
</protein>
<dbReference type="AlphaFoldDB" id="A0A7J7LBP2"/>
<accession>A0A7J7LBP2</accession>
<proteinExistence type="predicted"/>
<comment type="caution">
    <text evidence="1">The sequence shown here is derived from an EMBL/GenBank/DDBJ whole genome shotgun (WGS) entry which is preliminary data.</text>
</comment>
<sequence length="61" mass="7280">MPLKYVTLNKLHPLDDLVERELQDPFCYICHHHKKLSLFMPLKYVTMKILNSFNMGINSIF</sequence>
<keyword evidence="2" id="KW-1185">Reference proteome</keyword>
<evidence type="ECO:0000313" key="2">
    <source>
        <dbReference type="Proteomes" id="UP000541444"/>
    </source>
</evidence>
<gene>
    <name evidence="1" type="ORF">GIB67_020399</name>
</gene>
<evidence type="ECO:0000313" key="1">
    <source>
        <dbReference type="EMBL" id="KAF6140008.1"/>
    </source>
</evidence>
<dbReference type="EMBL" id="JACGCM010002409">
    <property type="protein sequence ID" value="KAF6140008.1"/>
    <property type="molecule type" value="Genomic_DNA"/>
</dbReference>
<organism evidence="1 2">
    <name type="scientific">Kingdonia uniflora</name>
    <dbReference type="NCBI Taxonomy" id="39325"/>
    <lineage>
        <taxon>Eukaryota</taxon>
        <taxon>Viridiplantae</taxon>
        <taxon>Streptophyta</taxon>
        <taxon>Embryophyta</taxon>
        <taxon>Tracheophyta</taxon>
        <taxon>Spermatophyta</taxon>
        <taxon>Magnoliopsida</taxon>
        <taxon>Ranunculales</taxon>
        <taxon>Circaeasteraceae</taxon>
        <taxon>Kingdonia</taxon>
    </lineage>
</organism>
<reference evidence="1 2" key="1">
    <citation type="journal article" date="2020" name="IScience">
        <title>Genome Sequencing of the Endangered Kingdonia uniflora (Circaeasteraceae, Ranunculales) Reveals Potential Mechanisms of Evolutionary Specialization.</title>
        <authorList>
            <person name="Sun Y."/>
            <person name="Deng T."/>
            <person name="Zhang A."/>
            <person name="Moore M.J."/>
            <person name="Landis J.B."/>
            <person name="Lin N."/>
            <person name="Zhang H."/>
            <person name="Zhang X."/>
            <person name="Huang J."/>
            <person name="Zhang X."/>
            <person name="Sun H."/>
            <person name="Wang H."/>
        </authorList>
    </citation>
    <scope>NUCLEOTIDE SEQUENCE [LARGE SCALE GENOMIC DNA]</scope>
    <source>
        <strain evidence="1">TB1705</strain>
        <tissue evidence="1">Leaf</tissue>
    </source>
</reference>
<dbReference type="Proteomes" id="UP000541444">
    <property type="component" value="Unassembled WGS sequence"/>
</dbReference>